<dbReference type="InterPro" id="IPR043502">
    <property type="entry name" value="DNA/RNA_pol_sf"/>
</dbReference>
<dbReference type="PANTHER" id="PTHR24559">
    <property type="entry name" value="TRANSPOSON TY3-I GAG-POL POLYPROTEIN"/>
    <property type="match status" value="1"/>
</dbReference>
<dbReference type="Gene3D" id="4.10.60.10">
    <property type="entry name" value="Zinc finger, CCHC-type"/>
    <property type="match status" value="1"/>
</dbReference>
<evidence type="ECO:0000259" key="1">
    <source>
        <dbReference type="PROSITE" id="PS50878"/>
    </source>
</evidence>
<dbReference type="Gene3D" id="3.10.10.10">
    <property type="entry name" value="HIV Type 1 Reverse Transcriptase, subunit A, domain 1"/>
    <property type="match status" value="1"/>
</dbReference>
<evidence type="ECO:0000313" key="2">
    <source>
        <dbReference type="EMBL" id="GFA87532.1"/>
    </source>
</evidence>
<dbReference type="EMBL" id="BKCJ010505218">
    <property type="protein sequence ID" value="GFA87532.1"/>
    <property type="molecule type" value="Genomic_DNA"/>
</dbReference>
<proteinExistence type="predicted"/>
<dbReference type="GO" id="GO:0003964">
    <property type="term" value="F:RNA-directed DNA polymerase activity"/>
    <property type="evidence" value="ECO:0007669"/>
    <property type="project" value="UniProtKB-KW"/>
</dbReference>
<accession>A0A699KGV7</accession>
<feature type="non-terminal residue" evidence="2">
    <location>
        <position position="491"/>
    </location>
</feature>
<dbReference type="PROSITE" id="PS50878">
    <property type="entry name" value="RT_POL"/>
    <property type="match status" value="1"/>
</dbReference>
<protein>
    <submittedName>
        <fullName evidence="2">Reverse transcriptase</fullName>
    </submittedName>
</protein>
<feature type="domain" description="Reverse transcriptase" evidence="1">
    <location>
        <begin position="276"/>
        <end position="467"/>
    </location>
</feature>
<dbReference type="AlphaFoldDB" id="A0A699KGV7"/>
<comment type="caution">
    <text evidence="2">The sequence shown here is derived from an EMBL/GenBank/DDBJ whole genome shotgun (WGS) entry which is preliminary data.</text>
</comment>
<keyword evidence="2" id="KW-0548">Nucleotidyltransferase</keyword>
<reference evidence="2" key="1">
    <citation type="journal article" date="2019" name="Sci. Rep.">
        <title>Draft genome of Tanacetum cinerariifolium, the natural source of mosquito coil.</title>
        <authorList>
            <person name="Yamashiro T."/>
            <person name="Shiraishi A."/>
            <person name="Satake H."/>
            <person name="Nakayama K."/>
        </authorList>
    </citation>
    <scope>NUCLEOTIDE SEQUENCE</scope>
</reference>
<sequence>MVLGEMVTNLLPFTPGWKGLESKSLDPLDSQPLQLMLKIRLLISRSCLRCWDMSTSFKLGWLATSLRVMLLVGGRLLNKPMEEKRMWKHCHGRTFVRFYFCNISLCLSSRSMRRSITLFVRERMNSLVANAGRNIELLRERGGSNNKMNHDGDCIQLAAKNNNQKGYNQRRACYRITGACFSCGLTGHMAKDYPKNGGSGSKGNGNDKQLAAKGKVFSLTRDQAANSSEELPGIPPEREVEFGIELVLGTQRISKASYRMASIELKELKEKLQELLDLGFIRPSVSPWGAHVLFVKKKDGSMRLCINYRELNRVTIRNRYPLPRIDDLFDQLQGAKCFSKIDLRSSYHQLRVKDRDIPKTTFRTRYVHYEFLVMPFGFTNALAVFIDLMHHIFHEYLDKFIIVFIDNILVYSKTKEEHEEHLRQVAFLGHIVSADGNTMDPAKVEAITKWPRPKTVTEIRSFLGLASYYRRFVEGFSRLDLPLTKLMRKGE</sequence>
<dbReference type="SUPFAM" id="SSF56672">
    <property type="entry name" value="DNA/RNA polymerases"/>
    <property type="match status" value="1"/>
</dbReference>
<dbReference type="Pfam" id="PF00078">
    <property type="entry name" value="RVT_1"/>
    <property type="match status" value="1"/>
</dbReference>
<dbReference type="InterPro" id="IPR043128">
    <property type="entry name" value="Rev_trsase/Diguanyl_cyclase"/>
</dbReference>
<dbReference type="InterPro" id="IPR053134">
    <property type="entry name" value="RNA-dir_DNA_polymerase"/>
</dbReference>
<dbReference type="CDD" id="cd01647">
    <property type="entry name" value="RT_LTR"/>
    <property type="match status" value="1"/>
</dbReference>
<organism evidence="2">
    <name type="scientific">Tanacetum cinerariifolium</name>
    <name type="common">Dalmatian daisy</name>
    <name type="synonym">Chrysanthemum cinerariifolium</name>
    <dbReference type="NCBI Taxonomy" id="118510"/>
    <lineage>
        <taxon>Eukaryota</taxon>
        <taxon>Viridiplantae</taxon>
        <taxon>Streptophyta</taxon>
        <taxon>Embryophyta</taxon>
        <taxon>Tracheophyta</taxon>
        <taxon>Spermatophyta</taxon>
        <taxon>Magnoliopsida</taxon>
        <taxon>eudicotyledons</taxon>
        <taxon>Gunneridae</taxon>
        <taxon>Pentapetalae</taxon>
        <taxon>asterids</taxon>
        <taxon>campanulids</taxon>
        <taxon>Asterales</taxon>
        <taxon>Asteraceae</taxon>
        <taxon>Asteroideae</taxon>
        <taxon>Anthemideae</taxon>
        <taxon>Anthemidinae</taxon>
        <taxon>Tanacetum</taxon>
    </lineage>
</organism>
<keyword evidence="2" id="KW-0808">Transferase</keyword>
<gene>
    <name evidence="2" type="ORF">Tci_659504</name>
</gene>
<keyword evidence="2" id="KW-0695">RNA-directed DNA polymerase</keyword>
<dbReference type="Gene3D" id="3.30.70.270">
    <property type="match status" value="2"/>
</dbReference>
<name>A0A699KGV7_TANCI</name>
<dbReference type="PANTHER" id="PTHR24559:SF444">
    <property type="entry name" value="REVERSE TRANSCRIPTASE DOMAIN-CONTAINING PROTEIN"/>
    <property type="match status" value="1"/>
</dbReference>
<dbReference type="InterPro" id="IPR000477">
    <property type="entry name" value="RT_dom"/>
</dbReference>